<proteinExistence type="predicted"/>
<dbReference type="PANTHER" id="PTHR41786:SF1">
    <property type="entry name" value="6-HYDROXYMETHYLPTERIN DIPHOSPHOKINASE MPTE-LIKE DOMAIN-CONTAINING PROTEIN"/>
    <property type="match status" value="1"/>
</dbReference>
<evidence type="ECO:0000313" key="5">
    <source>
        <dbReference type="Proteomes" id="UP000785180"/>
    </source>
</evidence>
<name>A0A9Q4XU62_CLOBO</name>
<dbReference type="EMBL" id="SXDK01000001">
    <property type="protein sequence ID" value="NFU58905.1"/>
    <property type="molecule type" value="Genomic_DNA"/>
</dbReference>
<dbReference type="AlphaFoldDB" id="A0A9Q4XU62"/>
<sequence length="585" mass="67430">MSMSVEFSLEKSKDNFNILKMSNEERQVYIGSKYNMKNYLEKFINDIGNIAKEDSVFLILGIGGGEELKCLKNKYPESKIIILEPIKELISYAYKNNIIKFTESDNVYVRFIDNKVKTTFMLKGLLQEYEVKRIVFKCLYNYDKIFKNQLCEITDIVKTSLIDKIIDINTNIYFSRRWFDTMISNLEYMIKSSTVDNLKNSMENIPSIIVSAGPSLEKNIKQLHNVKNNMLILSGGRTLKPLTKENIVPNLLGVIDAAKVSYDLVQGYIEHTKVPLLFYEGTNEEVVKNHKSEKVFFTKSAFIEKCFENNDINLVMGGSIAHILTTFSIYIGCNPIIFIGQDFAYTNEKYHADIAINQFTSKEQNKAKNENSLYVKDIKGDIVRTNVVLDSFRRDMELIIKQYPKITFINATEGGANIEGTINMSLSDAIKKYKLNSKVELNINNRFNEDIKNRFLNILTEAFKSSNVIKKQCQTGIDIVNKLSKHVALKDNCKINESLKKLKYVDDNIKNNYKSLEILYTLLYPISFTIMSKYKAENDKEIIEKSKFLYESLLKNVEYAIMKIQQSINNIKNMEIKNAEVRGGK</sequence>
<dbReference type="Proteomes" id="UP000785180">
    <property type="component" value="Unassembled WGS sequence"/>
</dbReference>
<evidence type="ECO:0000313" key="4">
    <source>
        <dbReference type="Proteomes" id="UP000481363"/>
    </source>
</evidence>
<dbReference type="Proteomes" id="UP000481363">
    <property type="component" value="Unassembled WGS sequence"/>
</dbReference>
<reference evidence="3 4" key="1">
    <citation type="submission" date="2019-04" db="EMBL/GenBank/DDBJ databases">
        <title>Genome sequencing of Clostridium botulinum Groups I-IV and Clostridium butyricum.</title>
        <authorList>
            <person name="Brunt J."/>
            <person name="Van Vliet A.H.M."/>
            <person name="Stringer S.C."/>
            <person name="Carter A.T."/>
            <person name="Peck M.W."/>
        </authorList>
    </citation>
    <scope>NUCLEOTIDE SEQUENCE</scope>
    <source>
        <strain evidence="3">7221C</strain>
        <strain evidence="2 4">IFR 18/049</strain>
    </source>
</reference>
<dbReference type="EMBL" id="SWNT01000001">
    <property type="protein sequence ID" value="NFF69609.1"/>
    <property type="molecule type" value="Genomic_DNA"/>
</dbReference>
<dbReference type="InterPro" id="IPR002826">
    <property type="entry name" value="MptE-like"/>
</dbReference>
<organism evidence="3 5">
    <name type="scientific">Clostridium botulinum</name>
    <dbReference type="NCBI Taxonomy" id="1491"/>
    <lineage>
        <taxon>Bacteria</taxon>
        <taxon>Bacillati</taxon>
        <taxon>Bacillota</taxon>
        <taxon>Clostridia</taxon>
        <taxon>Eubacteriales</taxon>
        <taxon>Clostridiaceae</taxon>
        <taxon>Clostridium</taxon>
    </lineage>
</organism>
<dbReference type="Pfam" id="PF01973">
    <property type="entry name" value="MptE-like"/>
    <property type="match status" value="1"/>
</dbReference>
<gene>
    <name evidence="2" type="ORF">FCV11_00555</name>
    <name evidence="3" type="ORF">FDF67_01625</name>
</gene>
<comment type="caution">
    <text evidence="3">The sequence shown here is derived from an EMBL/GenBank/DDBJ whole genome shotgun (WGS) entry which is preliminary data.</text>
</comment>
<accession>A0A9Q4XU62</accession>
<evidence type="ECO:0000313" key="3">
    <source>
        <dbReference type="EMBL" id="NFU58905.1"/>
    </source>
</evidence>
<evidence type="ECO:0000313" key="2">
    <source>
        <dbReference type="EMBL" id="NFF69609.1"/>
    </source>
</evidence>
<protein>
    <submittedName>
        <fullName evidence="3">Motility associated factor glycosyltransferase family protein</fullName>
    </submittedName>
</protein>
<feature type="domain" description="6-hydroxymethylpterin diphosphokinase MptE-like" evidence="1">
    <location>
        <begin position="181"/>
        <end position="348"/>
    </location>
</feature>
<evidence type="ECO:0000259" key="1">
    <source>
        <dbReference type="Pfam" id="PF01973"/>
    </source>
</evidence>
<dbReference type="PANTHER" id="PTHR41786">
    <property type="entry name" value="MOTILITY ACCESSORY FACTOR MAF"/>
    <property type="match status" value="1"/>
</dbReference>